<evidence type="ECO:0000313" key="2">
    <source>
        <dbReference type="EMBL" id="EZH72792.1"/>
    </source>
</evidence>
<proteinExistence type="predicted"/>
<accession>A0A023BS20</accession>
<protein>
    <submittedName>
        <fullName evidence="2">Uncharacterized protein</fullName>
    </submittedName>
</protein>
<dbReference type="STRING" id="1317122.ATO12_21925"/>
<evidence type="ECO:0000256" key="1">
    <source>
        <dbReference type="SAM" id="MobiDB-lite"/>
    </source>
</evidence>
<comment type="caution">
    <text evidence="2">The sequence shown here is derived from an EMBL/GenBank/DDBJ whole genome shotgun (WGS) entry which is preliminary data.</text>
</comment>
<keyword evidence="3" id="KW-1185">Reference proteome</keyword>
<dbReference type="Proteomes" id="UP000023541">
    <property type="component" value="Unassembled WGS sequence"/>
</dbReference>
<name>A0A023BS20_9FLAO</name>
<reference evidence="2 3" key="1">
    <citation type="submission" date="2014-04" db="EMBL/GenBank/DDBJ databases">
        <title>Aquimarina sp. 22II-S11-z7 Genome Sequencing.</title>
        <authorList>
            <person name="Lai Q."/>
        </authorList>
    </citation>
    <scope>NUCLEOTIDE SEQUENCE [LARGE SCALE GENOMIC DNA]</scope>
    <source>
        <strain evidence="2 3">22II-S11-z7</strain>
    </source>
</reference>
<feature type="compositionally biased region" description="Low complexity" evidence="1">
    <location>
        <begin position="67"/>
        <end position="83"/>
    </location>
</feature>
<sequence length="100" mass="11330">MTLLNLPNPELKAILKTRKEKFNSYRVGKKQVSQNIEDASTEDISEVIERLTQKEAEISSKKKKKSGANNSANSTDTTKATKTYTEKIKGGYFGKRRSRF</sequence>
<feature type="region of interest" description="Disordered" evidence="1">
    <location>
        <begin position="55"/>
        <end position="100"/>
    </location>
</feature>
<dbReference type="OrthoDB" id="1163995at2"/>
<dbReference type="eggNOG" id="ENOG503008N">
    <property type="taxonomic scope" value="Bacteria"/>
</dbReference>
<dbReference type="AlphaFoldDB" id="A0A023BS20"/>
<dbReference type="RefSeq" id="WP_034244131.1">
    <property type="nucleotide sequence ID" value="NZ_AQRA01000007.1"/>
</dbReference>
<dbReference type="EMBL" id="AQRA01000007">
    <property type="protein sequence ID" value="EZH72792.1"/>
    <property type="molecule type" value="Genomic_DNA"/>
</dbReference>
<organism evidence="2 3">
    <name type="scientific">Aquimarina atlantica</name>
    <dbReference type="NCBI Taxonomy" id="1317122"/>
    <lineage>
        <taxon>Bacteria</taxon>
        <taxon>Pseudomonadati</taxon>
        <taxon>Bacteroidota</taxon>
        <taxon>Flavobacteriia</taxon>
        <taxon>Flavobacteriales</taxon>
        <taxon>Flavobacteriaceae</taxon>
        <taxon>Aquimarina</taxon>
    </lineage>
</organism>
<gene>
    <name evidence="2" type="ORF">ATO12_21925</name>
</gene>
<evidence type="ECO:0000313" key="3">
    <source>
        <dbReference type="Proteomes" id="UP000023541"/>
    </source>
</evidence>